<dbReference type="AlphaFoldDB" id="Q2S7Q2"/>
<evidence type="ECO:0000256" key="2">
    <source>
        <dbReference type="ARBA" id="ARBA00006434"/>
    </source>
</evidence>
<evidence type="ECO:0000256" key="12">
    <source>
        <dbReference type="ARBA" id="ARBA00033708"/>
    </source>
</evidence>
<evidence type="ECO:0000313" key="15">
    <source>
        <dbReference type="EMBL" id="ABC33322.1"/>
    </source>
</evidence>
<dbReference type="InterPro" id="IPR050277">
    <property type="entry name" value="Sodium:Solute_Symporter"/>
</dbReference>
<dbReference type="InterPro" id="IPR038377">
    <property type="entry name" value="Na/Glc_symporter_sf"/>
</dbReference>
<keyword evidence="16" id="KW-1185">Reference proteome</keyword>
<proteinExistence type="inferred from homology"/>
<reference evidence="15 16" key="1">
    <citation type="journal article" date="2005" name="Nucleic Acids Res.">
        <title>Genomic blueprint of Hahella chejuensis, a marine microbe producing an algicidal agent.</title>
        <authorList>
            <person name="Jeong H."/>
            <person name="Yim J.H."/>
            <person name="Lee C."/>
            <person name="Choi S.-H."/>
            <person name="Park Y.K."/>
            <person name="Yoon S.H."/>
            <person name="Hur C.-G."/>
            <person name="Kang H.-Y."/>
            <person name="Kim D."/>
            <person name="Lee H.H."/>
            <person name="Park K.H."/>
            <person name="Park S.-H."/>
            <person name="Park H.-S."/>
            <person name="Lee H.K."/>
            <person name="Oh T.K."/>
            <person name="Kim J.F."/>
        </authorList>
    </citation>
    <scope>NUCLEOTIDE SEQUENCE [LARGE SCALE GENOMIC DNA]</scope>
    <source>
        <strain evidence="15 16">KCTC 2396</strain>
    </source>
</reference>
<evidence type="ECO:0000256" key="9">
    <source>
        <dbReference type="ARBA" id="ARBA00023065"/>
    </source>
</evidence>
<keyword evidence="4" id="KW-1003">Cell membrane</keyword>
<comment type="catalytic activity">
    <reaction evidence="12">
        <text>L-proline(in) + Na(+)(in) = L-proline(out) + Na(+)(out)</text>
        <dbReference type="Rhea" id="RHEA:28967"/>
        <dbReference type="ChEBI" id="CHEBI:29101"/>
        <dbReference type="ChEBI" id="CHEBI:60039"/>
    </reaction>
</comment>
<feature type="transmembrane region" description="Helical" evidence="14">
    <location>
        <begin position="339"/>
        <end position="357"/>
    </location>
</feature>
<dbReference type="STRING" id="349521.HCH_06692"/>
<feature type="transmembrane region" description="Helical" evidence="14">
    <location>
        <begin position="298"/>
        <end position="318"/>
    </location>
</feature>
<dbReference type="Gene3D" id="1.20.1730.10">
    <property type="entry name" value="Sodium/glucose cotransporter"/>
    <property type="match status" value="1"/>
</dbReference>
<gene>
    <name evidence="15" type="ordered locus">HCH_06692</name>
</gene>
<dbReference type="KEGG" id="hch:HCH_06692"/>
<feature type="transmembrane region" description="Helical" evidence="14">
    <location>
        <begin position="430"/>
        <end position="450"/>
    </location>
</feature>
<name>Q2S7Q2_HAHCH</name>
<keyword evidence="11" id="KW-0739">Sodium transport</keyword>
<evidence type="ECO:0000256" key="4">
    <source>
        <dbReference type="ARBA" id="ARBA00022475"/>
    </source>
</evidence>
<keyword evidence="8" id="KW-0915">Sodium</keyword>
<evidence type="ECO:0000256" key="3">
    <source>
        <dbReference type="ARBA" id="ARBA00022448"/>
    </source>
</evidence>
<dbReference type="EMBL" id="CP000155">
    <property type="protein sequence ID" value="ABC33322.1"/>
    <property type="molecule type" value="Genomic_DNA"/>
</dbReference>
<keyword evidence="10 14" id="KW-0472">Membrane</keyword>
<dbReference type="eggNOG" id="COG0591">
    <property type="taxonomic scope" value="Bacteria"/>
</dbReference>
<dbReference type="OrthoDB" id="1190692at2"/>
<keyword evidence="6" id="KW-0769">Symport</keyword>
<feature type="transmembrane region" description="Helical" evidence="14">
    <location>
        <begin position="363"/>
        <end position="383"/>
    </location>
</feature>
<evidence type="ECO:0000256" key="8">
    <source>
        <dbReference type="ARBA" id="ARBA00023053"/>
    </source>
</evidence>
<protein>
    <submittedName>
        <fullName evidence="15">Na+/proline symporter</fullName>
    </submittedName>
</protein>
<dbReference type="RefSeq" id="WP_011400374.1">
    <property type="nucleotide sequence ID" value="NC_007645.1"/>
</dbReference>
<evidence type="ECO:0000313" key="16">
    <source>
        <dbReference type="Proteomes" id="UP000000238"/>
    </source>
</evidence>
<feature type="transmembrane region" description="Helical" evidence="14">
    <location>
        <begin position="255"/>
        <end position="278"/>
    </location>
</feature>
<dbReference type="HOGENOM" id="CLU_030319_0_0_6"/>
<accession>Q2S7Q2</accession>
<evidence type="ECO:0000256" key="1">
    <source>
        <dbReference type="ARBA" id="ARBA00004651"/>
    </source>
</evidence>
<comment type="similarity">
    <text evidence="2 13">Belongs to the sodium:solute symporter (SSF) (TC 2.A.21) family.</text>
</comment>
<dbReference type="GO" id="GO:0005886">
    <property type="term" value="C:plasma membrane"/>
    <property type="evidence" value="ECO:0007669"/>
    <property type="project" value="UniProtKB-SubCell"/>
</dbReference>
<sequence length="467" mass="50459">MAATFLPAFVAIIAIFSIFLSPRAKSDGAFFKGLSPDGRQPGLITLIFSQVTTWIFARSLMNAAILGYYYGLWGALAYAAYYLSFLTGAAIIDSLRFRHGCDSVQEFLRLRFGGAGASCYNLVIAIRLVSEVFANLLVIGILFGADGSHAYVIAILGFSAITLLYSTLGGLHASLRTDVFQMGVFLVVLAVLIAIALTADDFSFATLLFKPFVIDDPGPILLAVALLQVWSYPMHDPVMMDRGFLADRKTTRRSFIHAAWISSLCITLFGCLGVFAGAQALQGEDMNAALTRLLGETPMLIFSAALVVSAMSTLDSTLASSAKLAAVDMRLLRPTLANGRIAMAVFMLAGLLCVFFGSKDLFAAVAVSGTASMYLTPVVFFSLWRDWRDVPLWSYLTSFCVAVGGAALYFTESSGYSNLIEPLVGVSHKYSKLLLISLIVMTVGCAAFWMGARFPFRSSRTPQPVLE</sequence>
<dbReference type="PANTHER" id="PTHR48086">
    <property type="entry name" value="SODIUM/PROLINE SYMPORTER-RELATED"/>
    <property type="match status" value="1"/>
</dbReference>
<organism evidence="15 16">
    <name type="scientific">Hahella chejuensis (strain KCTC 2396)</name>
    <dbReference type="NCBI Taxonomy" id="349521"/>
    <lineage>
        <taxon>Bacteria</taxon>
        <taxon>Pseudomonadati</taxon>
        <taxon>Pseudomonadota</taxon>
        <taxon>Gammaproteobacteria</taxon>
        <taxon>Oceanospirillales</taxon>
        <taxon>Hahellaceae</taxon>
        <taxon>Hahella</taxon>
    </lineage>
</organism>
<dbReference type="GO" id="GO:0015293">
    <property type="term" value="F:symporter activity"/>
    <property type="evidence" value="ECO:0007669"/>
    <property type="project" value="UniProtKB-KW"/>
</dbReference>
<dbReference type="GO" id="GO:0006814">
    <property type="term" value="P:sodium ion transport"/>
    <property type="evidence" value="ECO:0007669"/>
    <property type="project" value="UniProtKB-KW"/>
</dbReference>
<evidence type="ECO:0000256" key="14">
    <source>
        <dbReference type="SAM" id="Phobius"/>
    </source>
</evidence>
<evidence type="ECO:0000256" key="10">
    <source>
        <dbReference type="ARBA" id="ARBA00023136"/>
    </source>
</evidence>
<evidence type="ECO:0000256" key="11">
    <source>
        <dbReference type="ARBA" id="ARBA00023201"/>
    </source>
</evidence>
<evidence type="ECO:0000256" key="13">
    <source>
        <dbReference type="RuleBase" id="RU362091"/>
    </source>
</evidence>
<evidence type="ECO:0000256" key="6">
    <source>
        <dbReference type="ARBA" id="ARBA00022847"/>
    </source>
</evidence>
<dbReference type="Proteomes" id="UP000000238">
    <property type="component" value="Chromosome"/>
</dbReference>
<dbReference type="PROSITE" id="PS50283">
    <property type="entry name" value="NA_SOLUT_SYMP_3"/>
    <property type="match status" value="1"/>
</dbReference>
<evidence type="ECO:0000256" key="7">
    <source>
        <dbReference type="ARBA" id="ARBA00022989"/>
    </source>
</evidence>
<feature type="transmembrane region" description="Helical" evidence="14">
    <location>
        <begin position="179"/>
        <end position="197"/>
    </location>
</feature>
<keyword evidence="9" id="KW-0406">Ion transport</keyword>
<dbReference type="InterPro" id="IPR001734">
    <property type="entry name" value="Na/solute_symporter"/>
</dbReference>
<keyword evidence="3" id="KW-0813">Transport</keyword>
<comment type="subcellular location">
    <subcellularLocation>
        <location evidence="1">Cell membrane</location>
        <topology evidence="1">Multi-pass membrane protein</topology>
    </subcellularLocation>
</comment>
<dbReference type="Pfam" id="PF00474">
    <property type="entry name" value="SSF"/>
    <property type="match status" value="1"/>
</dbReference>
<feature type="transmembrane region" description="Helical" evidence="14">
    <location>
        <begin position="118"/>
        <end position="143"/>
    </location>
</feature>
<keyword evidence="5 14" id="KW-0812">Transmembrane</keyword>
<feature type="transmembrane region" description="Helical" evidence="14">
    <location>
        <begin position="390"/>
        <end position="410"/>
    </location>
</feature>
<evidence type="ECO:0000256" key="5">
    <source>
        <dbReference type="ARBA" id="ARBA00022692"/>
    </source>
</evidence>
<feature type="transmembrane region" description="Helical" evidence="14">
    <location>
        <begin position="6"/>
        <end position="22"/>
    </location>
</feature>
<keyword evidence="7 14" id="KW-1133">Transmembrane helix</keyword>
<feature type="transmembrane region" description="Helical" evidence="14">
    <location>
        <begin position="217"/>
        <end position="234"/>
    </location>
</feature>
<feature type="transmembrane region" description="Helical" evidence="14">
    <location>
        <begin position="149"/>
        <end position="167"/>
    </location>
</feature>
<dbReference type="PANTHER" id="PTHR48086:SF3">
    <property type="entry name" value="SODIUM_PROLINE SYMPORTER"/>
    <property type="match status" value="1"/>
</dbReference>